<evidence type="ECO:0000256" key="1">
    <source>
        <dbReference type="ARBA" id="ARBA00009986"/>
    </source>
</evidence>
<reference evidence="6" key="2">
    <citation type="submission" date="2020-09" db="EMBL/GenBank/DDBJ databases">
        <authorList>
            <person name="Sun Q."/>
            <person name="Zhou Y."/>
        </authorList>
    </citation>
    <scope>NUCLEOTIDE SEQUENCE</scope>
    <source>
        <strain evidence="6">CGMCC 1.15794</strain>
    </source>
</reference>
<dbReference type="InterPro" id="IPR015590">
    <property type="entry name" value="Aldehyde_DH_dom"/>
</dbReference>
<keyword evidence="7" id="KW-1185">Reference proteome</keyword>
<comment type="similarity">
    <text evidence="1 4">Belongs to the aldehyde dehydrogenase family.</text>
</comment>
<protein>
    <submittedName>
        <fullName evidence="6">Aldehyde dehydrogenase</fullName>
    </submittedName>
</protein>
<dbReference type="FunFam" id="3.40.309.10:FF:000009">
    <property type="entry name" value="Aldehyde dehydrogenase A"/>
    <property type="match status" value="1"/>
</dbReference>
<evidence type="ECO:0000256" key="2">
    <source>
        <dbReference type="ARBA" id="ARBA00023002"/>
    </source>
</evidence>
<name>A0A917IDC6_9MICO</name>
<sequence length="487" mass="51171">MTTTLQQQDVLSQLAADLDGIGHLVGGRVVREATSFDVVAPWSGAILAECPEASPELLDEAMASARAALPAWRADLEQRRRALIDIAERLEGAEERLGRVISAETGKPAPIGRGEVRLAAAHARWYAGAELPVDTLVDSPELSVQVVRDPVGVVAAIVPWNGPVVMLLNKISAALLVGDTVVAKPSPFTPFSALLVGDLIRDLVPAGVVNILAGGDDIGVAMTKHRQTDMIAFTGSIEAGRAIMAAAAPTLKRVLLELGGNDAAIVMPDVDVQAIAPHLYRGAFGLSGQICAAIKRLYVHEDVHDEVVAALAEIARAAQPGDPWDPGTTMGPSTTRPQFERVTELIEDALAAGGTAVTGGAPLDRPGFFIPPTIVTGVGPGVRLVDEEQFGPALPVIRFSDVDRAIDEVNFSDYGLGGSVWTADLERGTELARRLESGGAWVNRHPHVGAEIPFGGAKQSGVGREGGRLGIDAFCELKTVTIDRSVM</sequence>
<accession>A0A917IDC6</accession>
<evidence type="ECO:0000256" key="4">
    <source>
        <dbReference type="RuleBase" id="RU003345"/>
    </source>
</evidence>
<evidence type="ECO:0000259" key="5">
    <source>
        <dbReference type="Pfam" id="PF00171"/>
    </source>
</evidence>
<dbReference type="Gene3D" id="3.40.605.10">
    <property type="entry name" value="Aldehyde Dehydrogenase, Chain A, domain 1"/>
    <property type="match status" value="1"/>
</dbReference>
<dbReference type="InterPro" id="IPR016162">
    <property type="entry name" value="Ald_DH_N"/>
</dbReference>
<feature type="domain" description="Aldehyde dehydrogenase" evidence="5">
    <location>
        <begin position="34"/>
        <end position="480"/>
    </location>
</feature>
<dbReference type="InterPro" id="IPR016163">
    <property type="entry name" value="Ald_DH_C"/>
</dbReference>
<keyword evidence="2 4" id="KW-0560">Oxidoreductase</keyword>
<evidence type="ECO:0000256" key="3">
    <source>
        <dbReference type="PROSITE-ProRule" id="PRU10007"/>
    </source>
</evidence>
<dbReference type="PANTHER" id="PTHR11699">
    <property type="entry name" value="ALDEHYDE DEHYDROGENASE-RELATED"/>
    <property type="match status" value="1"/>
</dbReference>
<proteinExistence type="inferred from homology"/>
<dbReference type="RefSeq" id="WP_188754821.1">
    <property type="nucleotide sequence ID" value="NZ_BMJY01000002.1"/>
</dbReference>
<reference evidence="6" key="1">
    <citation type="journal article" date="2014" name="Int. J. Syst. Evol. Microbiol.">
        <title>Complete genome sequence of Corynebacterium casei LMG S-19264T (=DSM 44701T), isolated from a smear-ripened cheese.</title>
        <authorList>
            <consortium name="US DOE Joint Genome Institute (JGI-PGF)"/>
            <person name="Walter F."/>
            <person name="Albersmeier A."/>
            <person name="Kalinowski J."/>
            <person name="Ruckert C."/>
        </authorList>
    </citation>
    <scope>NUCLEOTIDE SEQUENCE</scope>
    <source>
        <strain evidence="6">CGMCC 1.15794</strain>
    </source>
</reference>
<gene>
    <name evidence="6" type="ORF">GCM10010921_06490</name>
</gene>
<dbReference type="SUPFAM" id="SSF53720">
    <property type="entry name" value="ALDH-like"/>
    <property type="match status" value="1"/>
</dbReference>
<dbReference type="EMBL" id="BMJY01000002">
    <property type="protein sequence ID" value="GGH36966.1"/>
    <property type="molecule type" value="Genomic_DNA"/>
</dbReference>
<dbReference type="InterPro" id="IPR029510">
    <property type="entry name" value="Ald_DH_CS_GLU"/>
</dbReference>
<dbReference type="Gene3D" id="3.40.309.10">
    <property type="entry name" value="Aldehyde Dehydrogenase, Chain A, domain 2"/>
    <property type="match status" value="1"/>
</dbReference>
<comment type="caution">
    <text evidence="6">The sequence shown here is derived from an EMBL/GenBank/DDBJ whole genome shotgun (WGS) entry which is preliminary data.</text>
</comment>
<dbReference type="Pfam" id="PF00171">
    <property type="entry name" value="Aldedh"/>
    <property type="match status" value="1"/>
</dbReference>
<dbReference type="GO" id="GO:0016620">
    <property type="term" value="F:oxidoreductase activity, acting on the aldehyde or oxo group of donors, NAD or NADP as acceptor"/>
    <property type="evidence" value="ECO:0007669"/>
    <property type="project" value="InterPro"/>
</dbReference>
<dbReference type="AlphaFoldDB" id="A0A917IDC6"/>
<dbReference type="Proteomes" id="UP000657592">
    <property type="component" value="Unassembled WGS sequence"/>
</dbReference>
<evidence type="ECO:0000313" key="6">
    <source>
        <dbReference type="EMBL" id="GGH36966.1"/>
    </source>
</evidence>
<dbReference type="InterPro" id="IPR016160">
    <property type="entry name" value="Ald_DH_CS_CYS"/>
</dbReference>
<evidence type="ECO:0000313" key="7">
    <source>
        <dbReference type="Proteomes" id="UP000657592"/>
    </source>
</evidence>
<dbReference type="InterPro" id="IPR016161">
    <property type="entry name" value="Ald_DH/histidinol_DH"/>
</dbReference>
<dbReference type="PROSITE" id="PS00687">
    <property type="entry name" value="ALDEHYDE_DEHYDR_GLU"/>
    <property type="match status" value="1"/>
</dbReference>
<organism evidence="6 7">
    <name type="scientific">Microbacterium album</name>
    <dbReference type="NCBI Taxonomy" id="2053191"/>
    <lineage>
        <taxon>Bacteria</taxon>
        <taxon>Bacillati</taxon>
        <taxon>Actinomycetota</taxon>
        <taxon>Actinomycetes</taxon>
        <taxon>Micrococcales</taxon>
        <taxon>Microbacteriaceae</taxon>
        <taxon>Microbacterium</taxon>
    </lineage>
</organism>
<feature type="active site" evidence="3">
    <location>
        <position position="257"/>
    </location>
</feature>
<dbReference type="PROSITE" id="PS00070">
    <property type="entry name" value="ALDEHYDE_DEHYDR_CYS"/>
    <property type="match status" value="1"/>
</dbReference>
<dbReference type="FunFam" id="3.40.605.10:FF:000007">
    <property type="entry name" value="NAD/NADP-dependent betaine aldehyde dehydrogenase"/>
    <property type="match status" value="1"/>
</dbReference>